<name>A0AAV0CDJ9_9ASTE</name>
<dbReference type="Pfam" id="PF00646">
    <property type="entry name" value="F-box"/>
    <property type="match status" value="1"/>
</dbReference>
<keyword evidence="3" id="KW-1185">Reference proteome</keyword>
<reference evidence="2" key="1">
    <citation type="submission" date="2022-07" db="EMBL/GenBank/DDBJ databases">
        <authorList>
            <person name="Macas J."/>
            <person name="Novak P."/>
            <person name="Neumann P."/>
        </authorList>
    </citation>
    <scope>NUCLEOTIDE SEQUENCE</scope>
</reference>
<feature type="domain" description="F-box" evidence="1">
    <location>
        <begin position="27"/>
        <end position="73"/>
    </location>
</feature>
<dbReference type="CDD" id="cd22157">
    <property type="entry name" value="F-box_AtFBW1-like"/>
    <property type="match status" value="1"/>
</dbReference>
<evidence type="ECO:0000259" key="1">
    <source>
        <dbReference type="PROSITE" id="PS50181"/>
    </source>
</evidence>
<dbReference type="PANTHER" id="PTHR31111">
    <property type="entry name" value="BNAA05G37150D PROTEIN-RELATED"/>
    <property type="match status" value="1"/>
</dbReference>
<dbReference type="InterPro" id="IPR013187">
    <property type="entry name" value="F-box-assoc_dom_typ3"/>
</dbReference>
<gene>
    <name evidence="2" type="ORF">CEPIT_LOCUS4609</name>
</gene>
<dbReference type="SMART" id="SM00256">
    <property type="entry name" value="FBOX"/>
    <property type="match status" value="1"/>
</dbReference>
<dbReference type="AlphaFoldDB" id="A0AAV0CDJ9"/>
<evidence type="ECO:0000313" key="2">
    <source>
        <dbReference type="EMBL" id="CAH9073431.1"/>
    </source>
</evidence>
<dbReference type="InterPro" id="IPR001810">
    <property type="entry name" value="F-box_dom"/>
</dbReference>
<dbReference type="NCBIfam" id="TIGR01640">
    <property type="entry name" value="F_box_assoc_1"/>
    <property type="match status" value="1"/>
</dbReference>
<dbReference type="Proteomes" id="UP001152523">
    <property type="component" value="Unassembled WGS sequence"/>
</dbReference>
<accession>A0AAV0CDJ9</accession>
<comment type="caution">
    <text evidence="2">The sequence shown here is derived from an EMBL/GenBank/DDBJ whole genome shotgun (WGS) entry which is preliminary data.</text>
</comment>
<sequence length="396" mass="46286">MEPGRRRSLRRRPNKIEKVLRDGNNDGYSTPFLPNDMILEILKRLPAKSLMRFKCVSKGWLNMILHPFLIESHQNHARTRLDASHRLFAYDQCDKLLLSYHYHDHPDLLIHTIFSTKKNREFQRISNIANGLICVYIYDIGCRGKRSLWLINLATMQKRSLPIPSLCCSQTSIYFLGFDSSSKNYKVLHFCHGKEYHHDYHCQVLTLGRRRWRRVVGPNPGKELVADEAMSTDGRIYFKMGNKDLHVLPFFDLHTEKFEHLSVPEASIHREGPVGWHYDDPYYYQDILEIRGKLGLIRELKVWILEETGWIEKSIILPNHVYNATTVGHESNSKIILKSSQGISYYLYDLDTPECREAPGITMHDFNFRNYLLGSNLSSDVCSTKFFNYIENITTL</sequence>
<dbReference type="Pfam" id="PF08268">
    <property type="entry name" value="FBA_3"/>
    <property type="match status" value="1"/>
</dbReference>
<evidence type="ECO:0000313" key="3">
    <source>
        <dbReference type="Proteomes" id="UP001152523"/>
    </source>
</evidence>
<organism evidence="2 3">
    <name type="scientific">Cuscuta epithymum</name>
    <dbReference type="NCBI Taxonomy" id="186058"/>
    <lineage>
        <taxon>Eukaryota</taxon>
        <taxon>Viridiplantae</taxon>
        <taxon>Streptophyta</taxon>
        <taxon>Embryophyta</taxon>
        <taxon>Tracheophyta</taxon>
        <taxon>Spermatophyta</taxon>
        <taxon>Magnoliopsida</taxon>
        <taxon>eudicotyledons</taxon>
        <taxon>Gunneridae</taxon>
        <taxon>Pentapetalae</taxon>
        <taxon>asterids</taxon>
        <taxon>lamiids</taxon>
        <taxon>Solanales</taxon>
        <taxon>Convolvulaceae</taxon>
        <taxon>Cuscuteae</taxon>
        <taxon>Cuscuta</taxon>
        <taxon>Cuscuta subgen. Cuscuta</taxon>
    </lineage>
</organism>
<dbReference type="PROSITE" id="PS50181">
    <property type="entry name" value="FBOX"/>
    <property type="match status" value="1"/>
</dbReference>
<dbReference type="InterPro" id="IPR017451">
    <property type="entry name" value="F-box-assoc_interact_dom"/>
</dbReference>
<protein>
    <recommendedName>
        <fullName evidence="1">F-box domain-containing protein</fullName>
    </recommendedName>
</protein>
<proteinExistence type="predicted"/>
<dbReference type="Gene3D" id="1.20.1280.50">
    <property type="match status" value="1"/>
</dbReference>
<dbReference type="InterPro" id="IPR036047">
    <property type="entry name" value="F-box-like_dom_sf"/>
</dbReference>
<dbReference type="PANTHER" id="PTHR31111:SF138">
    <property type="entry name" value="F-BOX ASSOCIATED DOMAIN-CONTAINING PROTEIN"/>
    <property type="match status" value="1"/>
</dbReference>
<dbReference type="EMBL" id="CAMAPF010000024">
    <property type="protein sequence ID" value="CAH9073431.1"/>
    <property type="molecule type" value="Genomic_DNA"/>
</dbReference>
<dbReference type="SUPFAM" id="SSF81383">
    <property type="entry name" value="F-box domain"/>
    <property type="match status" value="1"/>
</dbReference>